<keyword evidence="2" id="KW-0677">Repeat</keyword>
<dbReference type="GO" id="GO:0042554">
    <property type="term" value="P:superoxide anion generation"/>
    <property type="evidence" value="ECO:0007669"/>
    <property type="project" value="TreeGrafter"/>
</dbReference>
<dbReference type="Gene3D" id="2.30.30.40">
    <property type="entry name" value="SH3 Domains"/>
    <property type="match status" value="1"/>
</dbReference>
<dbReference type="GO" id="GO:0016176">
    <property type="term" value="F:superoxide-generating NADPH oxidase activator activity"/>
    <property type="evidence" value="ECO:0007669"/>
    <property type="project" value="TreeGrafter"/>
</dbReference>
<dbReference type="Pfam" id="PF14604">
    <property type="entry name" value="SH3_9"/>
    <property type="match status" value="1"/>
</dbReference>
<dbReference type="PROSITE" id="PS50002">
    <property type="entry name" value="SH3"/>
    <property type="match status" value="1"/>
</dbReference>
<dbReference type="AlphaFoldDB" id="A0A8S3CMW3"/>
<dbReference type="InterPro" id="IPR001452">
    <property type="entry name" value="SH3_domain"/>
</dbReference>
<accession>A0A8S3CMW3</accession>
<evidence type="ECO:0000313" key="5">
    <source>
        <dbReference type="EMBL" id="CAF4939811.1"/>
    </source>
</evidence>
<feature type="domain" description="SH3" evidence="4">
    <location>
        <begin position="1"/>
        <end position="59"/>
    </location>
</feature>
<evidence type="ECO:0000256" key="2">
    <source>
        <dbReference type="ARBA" id="ARBA00022737"/>
    </source>
</evidence>
<gene>
    <name evidence="5" type="ORF">SMN809_LOCUS53587</name>
</gene>
<name>A0A8S3CMW3_9BILA</name>
<evidence type="ECO:0000256" key="1">
    <source>
        <dbReference type="ARBA" id="ARBA00022443"/>
    </source>
</evidence>
<dbReference type="InterPro" id="IPR051228">
    <property type="entry name" value="NADPH_Oxidase/PX-Domain"/>
</dbReference>
<evidence type="ECO:0000256" key="3">
    <source>
        <dbReference type="PROSITE-ProRule" id="PRU00192"/>
    </source>
</evidence>
<dbReference type="PANTHER" id="PTHR15706">
    <property type="entry name" value="SH3 MULTIPLE DOMAIN"/>
    <property type="match status" value="1"/>
</dbReference>
<proteinExistence type="predicted"/>
<dbReference type="PANTHER" id="PTHR15706:SF2">
    <property type="entry name" value="SH3 AND PX DOMAIN-CONTAINING PROTEIN 2A"/>
    <property type="match status" value="1"/>
</dbReference>
<dbReference type="Proteomes" id="UP000676336">
    <property type="component" value="Unassembled WGS sequence"/>
</dbReference>
<dbReference type="SMART" id="SM00326">
    <property type="entry name" value="SH3"/>
    <property type="match status" value="1"/>
</dbReference>
<keyword evidence="1 3" id="KW-0728">SH3 domain</keyword>
<organism evidence="5 6">
    <name type="scientific">Rotaria magnacalcarata</name>
    <dbReference type="NCBI Taxonomy" id="392030"/>
    <lineage>
        <taxon>Eukaryota</taxon>
        <taxon>Metazoa</taxon>
        <taxon>Spiralia</taxon>
        <taxon>Gnathifera</taxon>
        <taxon>Rotifera</taxon>
        <taxon>Eurotatoria</taxon>
        <taxon>Bdelloidea</taxon>
        <taxon>Philodinida</taxon>
        <taxon>Philodinidae</taxon>
        <taxon>Rotaria</taxon>
    </lineage>
</organism>
<dbReference type="GO" id="GO:0005737">
    <property type="term" value="C:cytoplasm"/>
    <property type="evidence" value="ECO:0007669"/>
    <property type="project" value="TreeGrafter"/>
</dbReference>
<sequence length="64" mass="7193">IGETYVVNKSYTAKDREELSLEQGSFVTVLEKSFTGWWIVSFKNLTGQFPAIYLTSCKGRAVPT</sequence>
<dbReference type="SUPFAM" id="SSF50044">
    <property type="entry name" value="SH3-domain"/>
    <property type="match status" value="1"/>
</dbReference>
<reference evidence="5" key="1">
    <citation type="submission" date="2021-02" db="EMBL/GenBank/DDBJ databases">
        <authorList>
            <person name="Nowell W R."/>
        </authorList>
    </citation>
    <scope>NUCLEOTIDE SEQUENCE</scope>
</reference>
<feature type="non-terminal residue" evidence="5">
    <location>
        <position position="1"/>
    </location>
</feature>
<feature type="non-terminal residue" evidence="5">
    <location>
        <position position="64"/>
    </location>
</feature>
<protein>
    <recommendedName>
        <fullName evidence="4">SH3 domain-containing protein</fullName>
    </recommendedName>
</protein>
<comment type="caution">
    <text evidence="5">The sequence shown here is derived from an EMBL/GenBank/DDBJ whole genome shotgun (WGS) entry which is preliminary data.</text>
</comment>
<dbReference type="InterPro" id="IPR036028">
    <property type="entry name" value="SH3-like_dom_sf"/>
</dbReference>
<evidence type="ECO:0000313" key="6">
    <source>
        <dbReference type="Proteomes" id="UP000676336"/>
    </source>
</evidence>
<dbReference type="EMBL" id="CAJOBI010184794">
    <property type="protein sequence ID" value="CAF4939811.1"/>
    <property type="molecule type" value="Genomic_DNA"/>
</dbReference>
<evidence type="ECO:0000259" key="4">
    <source>
        <dbReference type="PROSITE" id="PS50002"/>
    </source>
</evidence>